<sequence length="445" mass="46694">MTADTAGTAAPGPVGAEPWTGQWVTDRLGLRLTGGPELTDLIGLALRVNPKRAHLLVSRVLGKHVPQRPAEVHGAGLALGRRVAELLGPDDAARAVVLGYAETATALGHSVADGLDAPYLHSTRRPVPGVAPLGGFEEEHSHATSHLLLPEDPLLLAGDGPLVLVDDEFSTGTTVLNTIRALHAAHPRAHYVAVALVDLRTPADRERLRAAAAELGARLDLVATAAGGVDLPDGVLDRARELIAAAPAPQPPAGPPGTLARLDLPWPADLPDGGRHGFTPAHRRRLDAALPDLGTALATAVGPRPGRVLVLGCEELMYAPLRLAEALQHALPDAEVRFSTTTRSPVFALDDPGYAIRTRLAFAAHDDPADRTTERYAYNVAPGTDPARRFDTVVLVVDDPADTPALHHGPAALLPALRTATDRVLLAVLPSYRPAPPARRPAARA</sequence>
<organism evidence="4 5">
    <name type="scientific">Kitasatospora cineracea</name>
    <dbReference type="NCBI Taxonomy" id="88074"/>
    <lineage>
        <taxon>Bacteria</taxon>
        <taxon>Bacillati</taxon>
        <taxon>Actinomycetota</taxon>
        <taxon>Actinomycetes</taxon>
        <taxon>Kitasatosporales</taxon>
        <taxon>Streptomycetaceae</taxon>
        <taxon>Kitasatospora</taxon>
    </lineage>
</organism>
<dbReference type="EMBL" id="RKQG01000001">
    <property type="protein sequence ID" value="RPE34890.1"/>
    <property type="molecule type" value="Genomic_DNA"/>
</dbReference>
<dbReference type="InterPro" id="IPR011214">
    <property type="entry name" value="UCP020967"/>
</dbReference>
<dbReference type="Proteomes" id="UP000267408">
    <property type="component" value="Unassembled WGS sequence"/>
</dbReference>
<comment type="caution">
    <text evidence="4">The sequence shown here is derived from an EMBL/GenBank/DDBJ whole genome shotgun (WGS) entry which is preliminary data.</text>
</comment>
<accession>A0A8G1XFY6</accession>
<dbReference type="Pfam" id="PF15609">
    <property type="entry name" value="PRTase_2"/>
    <property type="match status" value="1"/>
</dbReference>
<name>A0A3N4S880_9ACTN</name>
<evidence type="ECO:0000313" key="5">
    <source>
        <dbReference type="Proteomes" id="UP000266906"/>
    </source>
</evidence>
<proteinExistence type="predicted"/>
<feature type="domain" description="Orotate phosphoribosyltransferase-like" evidence="2">
    <location>
        <begin position="41"/>
        <end position="227"/>
    </location>
</feature>
<dbReference type="GO" id="GO:0016757">
    <property type="term" value="F:glycosyltransferase activity"/>
    <property type="evidence" value="ECO:0007669"/>
    <property type="project" value="UniProtKB-KW"/>
</dbReference>
<dbReference type="AlphaFoldDB" id="A0A3N4S880"/>
<protein>
    <submittedName>
        <fullName evidence="4">Phosphoribosyltransferase-like predicted ribonucleoside biosynthesis protein</fullName>
    </submittedName>
</protein>
<dbReference type="PIRSF" id="PIRSF020967">
    <property type="entry name" value="UCP020967"/>
    <property type="match status" value="1"/>
</dbReference>
<gene>
    <name evidence="4" type="ORF">EDD38_3231</name>
    <name evidence="3" type="ORF">EDD39_2727</name>
</gene>
<evidence type="ECO:0000313" key="6">
    <source>
        <dbReference type="Proteomes" id="UP000267408"/>
    </source>
</evidence>
<dbReference type="InterPro" id="IPR022537">
    <property type="entry name" value="TRSP_dom"/>
</dbReference>
<dbReference type="SUPFAM" id="SSF53271">
    <property type="entry name" value="PRTase-like"/>
    <property type="match status" value="1"/>
</dbReference>
<evidence type="ECO:0000313" key="3">
    <source>
        <dbReference type="EMBL" id="ROR44527.1"/>
    </source>
</evidence>
<dbReference type="Pfam" id="PF12500">
    <property type="entry name" value="TRSP"/>
    <property type="match status" value="1"/>
</dbReference>
<keyword evidence="4" id="KW-0328">Glycosyltransferase</keyword>
<dbReference type="OrthoDB" id="56827at2"/>
<evidence type="ECO:0000313" key="4">
    <source>
        <dbReference type="EMBL" id="RPE34890.1"/>
    </source>
</evidence>
<dbReference type="EMBL" id="RJVJ01000001">
    <property type="protein sequence ID" value="ROR44527.1"/>
    <property type="molecule type" value="Genomic_DNA"/>
</dbReference>
<keyword evidence="3" id="KW-0808">Transferase</keyword>
<feature type="domain" description="TRSP" evidence="1">
    <location>
        <begin position="272"/>
        <end position="406"/>
    </location>
</feature>
<dbReference type="InterPro" id="IPR000836">
    <property type="entry name" value="PRTase_dom"/>
</dbReference>
<reference evidence="5 6" key="1">
    <citation type="submission" date="2018-11" db="EMBL/GenBank/DDBJ databases">
        <title>Sequencing the genomes of 1000 actinobacteria strains.</title>
        <authorList>
            <person name="Klenk H.-P."/>
        </authorList>
    </citation>
    <scope>NUCLEOTIDE SEQUENCE [LARGE SCALE GENOMIC DNA]</scope>
    <source>
        <strain evidence="3 6">DSM 44780</strain>
        <strain evidence="4 5">DSM 44781</strain>
    </source>
</reference>
<dbReference type="InterPro" id="IPR041688">
    <property type="entry name" value="PRTase_2"/>
</dbReference>
<evidence type="ECO:0000259" key="1">
    <source>
        <dbReference type="Pfam" id="PF12500"/>
    </source>
</evidence>
<keyword evidence="5" id="KW-1185">Reference proteome</keyword>
<evidence type="ECO:0000259" key="2">
    <source>
        <dbReference type="Pfam" id="PF15609"/>
    </source>
</evidence>
<dbReference type="Proteomes" id="UP000266906">
    <property type="component" value="Unassembled WGS sequence"/>
</dbReference>
<accession>A0A3N4S880</accession>
<dbReference type="Gene3D" id="3.40.50.2020">
    <property type="match status" value="1"/>
</dbReference>
<dbReference type="CDD" id="cd06223">
    <property type="entry name" value="PRTases_typeI"/>
    <property type="match status" value="1"/>
</dbReference>
<dbReference type="InterPro" id="IPR029057">
    <property type="entry name" value="PRTase-like"/>
</dbReference>